<proteinExistence type="predicted"/>
<dbReference type="InterPro" id="IPR001623">
    <property type="entry name" value="DnaJ_domain"/>
</dbReference>
<sequence>MCLPRINGAAKPSLRGSLTYSSYRWLCTYRNKSSKNYYDILGVKPSASLAEIKTAFYELSKKYHPDATLKSDKSDIRSAMYLEIKDAYEVLKDKKKRYEYDLGFSDASSYSESHNDHRDAVNRKQRNPSNFYARTPQYENDRWYEWYRKRQMESMGTRYSRK</sequence>
<dbReference type="PROSITE" id="PS50076">
    <property type="entry name" value="DNAJ_2"/>
    <property type="match status" value="1"/>
</dbReference>
<dbReference type="Proteomes" id="UP000276776">
    <property type="component" value="Unassembled WGS sequence"/>
</dbReference>
<dbReference type="OMA" id="TEYKIMQ"/>
<gene>
    <name evidence="4" type="ORF">TCLT_LOCUS9637</name>
</gene>
<reference evidence="4 5" key="2">
    <citation type="submission" date="2018-11" db="EMBL/GenBank/DDBJ databases">
        <authorList>
            <consortium name="Pathogen Informatics"/>
        </authorList>
    </citation>
    <scope>NUCLEOTIDE SEQUENCE [LARGE SCALE GENOMIC DNA]</scope>
</reference>
<reference evidence="6" key="1">
    <citation type="submission" date="2017-02" db="UniProtKB">
        <authorList>
            <consortium name="WormBaseParasite"/>
        </authorList>
    </citation>
    <scope>IDENTIFICATION</scope>
</reference>
<evidence type="ECO:0000313" key="5">
    <source>
        <dbReference type="Proteomes" id="UP000276776"/>
    </source>
</evidence>
<dbReference type="SMART" id="SM00271">
    <property type="entry name" value="DnaJ"/>
    <property type="match status" value="1"/>
</dbReference>
<dbReference type="WBParaSite" id="TCLT_0000964801-mRNA-1">
    <property type="protein sequence ID" value="TCLT_0000964801-mRNA-1"/>
    <property type="gene ID" value="TCLT_0000964801"/>
</dbReference>
<keyword evidence="5" id="KW-1185">Reference proteome</keyword>
<dbReference type="Gene3D" id="1.10.287.110">
    <property type="entry name" value="DnaJ domain"/>
    <property type="match status" value="1"/>
</dbReference>
<dbReference type="InterPro" id="IPR036869">
    <property type="entry name" value="J_dom_sf"/>
</dbReference>
<dbReference type="PANTHER" id="PTHR44145">
    <property type="entry name" value="DNAJ HOMOLOG SUBFAMILY A MEMBER 3, MITOCHONDRIAL"/>
    <property type="match status" value="1"/>
</dbReference>
<dbReference type="PRINTS" id="PR00625">
    <property type="entry name" value="JDOMAIN"/>
</dbReference>
<organism evidence="6">
    <name type="scientific">Thelazia callipaeda</name>
    <name type="common">Oriental eyeworm</name>
    <name type="synonym">Parasitic nematode</name>
    <dbReference type="NCBI Taxonomy" id="103827"/>
    <lineage>
        <taxon>Eukaryota</taxon>
        <taxon>Metazoa</taxon>
        <taxon>Ecdysozoa</taxon>
        <taxon>Nematoda</taxon>
        <taxon>Chromadorea</taxon>
        <taxon>Rhabditida</taxon>
        <taxon>Spirurina</taxon>
        <taxon>Spiruromorpha</taxon>
        <taxon>Thelazioidea</taxon>
        <taxon>Thelaziidae</taxon>
        <taxon>Thelazia</taxon>
    </lineage>
</organism>
<dbReference type="PANTHER" id="PTHR44145:SF3">
    <property type="entry name" value="DNAJ HOMOLOG SUBFAMILY A MEMBER 3, MITOCHONDRIAL"/>
    <property type="match status" value="1"/>
</dbReference>
<feature type="region of interest" description="Disordered" evidence="2">
    <location>
        <begin position="106"/>
        <end position="134"/>
    </location>
</feature>
<keyword evidence="1" id="KW-0143">Chaperone</keyword>
<dbReference type="EMBL" id="UYYF01004843">
    <property type="protein sequence ID" value="VDN07286.1"/>
    <property type="molecule type" value="Genomic_DNA"/>
</dbReference>
<dbReference type="Pfam" id="PF00226">
    <property type="entry name" value="DnaJ"/>
    <property type="match status" value="1"/>
</dbReference>
<accession>A0A0N5D946</accession>
<feature type="compositionally biased region" description="Basic and acidic residues" evidence="2">
    <location>
        <begin position="113"/>
        <end position="122"/>
    </location>
</feature>
<protein>
    <submittedName>
        <fullName evidence="6">J domain-containing protein</fullName>
    </submittedName>
</protein>
<dbReference type="InterPro" id="IPR051938">
    <property type="entry name" value="Apopto_cytoskel_mod"/>
</dbReference>
<dbReference type="AlphaFoldDB" id="A0A0N5D946"/>
<dbReference type="STRING" id="103827.A0A0N5D946"/>
<dbReference type="SUPFAM" id="SSF46565">
    <property type="entry name" value="Chaperone J-domain"/>
    <property type="match status" value="1"/>
</dbReference>
<evidence type="ECO:0000256" key="2">
    <source>
        <dbReference type="SAM" id="MobiDB-lite"/>
    </source>
</evidence>
<dbReference type="CDD" id="cd06257">
    <property type="entry name" value="DnaJ"/>
    <property type="match status" value="1"/>
</dbReference>
<evidence type="ECO:0000313" key="4">
    <source>
        <dbReference type="EMBL" id="VDN07286.1"/>
    </source>
</evidence>
<dbReference type="OrthoDB" id="376357at2759"/>
<evidence type="ECO:0000259" key="3">
    <source>
        <dbReference type="PROSITE" id="PS50076"/>
    </source>
</evidence>
<name>A0A0N5D946_THECL</name>
<evidence type="ECO:0000313" key="6">
    <source>
        <dbReference type="WBParaSite" id="TCLT_0000964801-mRNA-1"/>
    </source>
</evidence>
<feature type="domain" description="J" evidence="3">
    <location>
        <begin position="36"/>
        <end position="104"/>
    </location>
</feature>
<evidence type="ECO:0000256" key="1">
    <source>
        <dbReference type="ARBA" id="ARBA00023186"/>
    </source>
</evidence>